<keyword evidence="4 5" id="KW-0472">Membrane</keyword>
<feature type="transmembrane region" description="Helical" evidence="5">
    <location>
        <begin position="281"/>
        <end position="301"/>
    </location>
</feature>
<keyword evidence="8" id="KW-1185">Reference proteome</keyword>
<dbReference type="PANTHER" id="PTHR11360:SF304">
    <property type="entry name" value="MFS DOMAIN-CONTAINING PROTEIN"/>
    <property type="match status" value="1"/>
</dbReference>
<dbReference type="SUPFAM" id="SSF103473">
    <property type="entry name" value="MFS general substrate transporter"/>
    <property type="match status" value="1"/>
</dbReference>
<feature type="transmembrane region" description="Helical" evidence="5">
    <location>
        <begin position="374"/>
        <end position="396"/>
    </location>
</feature>
<dbReference type="STRING" id="218821.SAMN05421837_1011014"/>
<sequence length="436" mass="45097">MAEVRELQDVYGRRYRVGESDRELLGRPRTWVTWLAAAAMLAAGVQQYGFGALVPVLAGTHGWTFGAIVLSLAVWAICQAGAAFPTAWLRERGLLPAPAAMAAGAVLCAAGLVTLGHATSLLTVFLGYSVLGGLGTGVVYATCVGAVLAWFPDRTGPSAGVVSGAFAYGSVPFVVLAAALPAARPALLDGTAAVVFVVIAGCALLLRYPPRHWWPATPEPRTWALDRAHNRRPAVRHYRPAELFRCGTTLALYLVVVLAAAVLLFDLAYLATFVAERSGPGLAAAALALLAAATGSGRVLIGRLADRLGRHRILRFALLAGGVAQFVLFYSGEHRHAVGLLLGVALAGLGNGCCYTLLVGLVREYFGEESAAQNFGILYSAKAVGAVVGIGLAALVVTSHGFLAAFAAAGVLSLAGAVLSGRLTQPGRPKSLLPAA</sequence>
<evidence type="ECO:0000259" key="6">
    <source>
        <dbReference type="PROSITE" id="PS50850"/>
    </source>
</evidence>
<dbReference type="PANTHER" id="PTHR11360">
    <property type="entry name" value="MONOCARBOXYLATE TRANSPORTER"/>
    <property type="match status" value="1"/>
</dbReference>
<dbReference type="OrthoDB" id="3283589at2"/>
<protein>
    <submittedName>
        <fullName evidence="7">Predicted arabinose efflux permease, MFS family</fullName>
    </submittedName>
</protein>
<dbReference type="GO" id="GO:0005886">
    <property type="term" value="C:plasma membrane"/>
    <property type="evidence" value="ECO:0007669"/>
    <property type="project" value="UniProtKB-SubCell"/>
</dbReference>
<name>A0A1H5Q6E2_9PSEU</name>
<feature type="transmembrane region" description="Helical" evidence="5">
    <location>
        <begin position="313"/>
        <end position="331"/>
    </location>
</feature>
<feature type="transmembrane region" description="Helical" evidence="5">
    <location>
        <begin position="158"/>
        <end position="180"/>
    </location>
</feature>
<feature type="domain" description="Major facilitator superfamily (MFS) profile" evidence="6">
    <location>
        <begin position="248"/>
        <end position="436"/>
    </location>
</feature>
<evidence type="ECO:0000256" key="3">
    <source>
        <dbReference type="ARBA" id="ARBA00022989"/>
    </source>
</evidence>
<dbReference type="Proteomes" id="UP000198878">
    <property type="component" value="Unassembled WGS sequence"/>
</dbReference>
<reference evidence="8" key="1">
    <citation type="submission" date="2016-10" db="EMBL/GenBank/DDBJ databases">
        <authorList>
            <person name="Varghese N."/>
            <person name="Submissions S."/>
        </authorList>
    </citation>
    <scope>NUCLEOTIDE SEQUENCE [LARGE SCALE GENOMIC DNA]</scope>
    <source>
        <strain evidence="8">DSM 44654</strain>
    </source>
</reference>
<dbReference type="InterPro" id="IPR020846">
    <property type="entry name" value="MFS_dom"/>
</dbReference>
<evidence type="ECO:0000256" key="4">
    <source>
        <dbReference type="ARBA" id="ARBA00023136"/>
    </source>
</evidence>
<organism evidence="7 8">
    <name type="scientific">Amycolatopsis pretoriensis</name>
    <dbReference type="NCBI Taxonomy" id="218821"/>
    <lineage>
        <taxon>Bacteria</taxon>
        <taxon>Bacillati</taxon>
        <taxon>Actinomycetota</taxon>
        <taxon>Actinomycetes</taxon>
        <taxon>Pseudonocardiales</taxon>
        <taxon>Pseudonocardiaceae</taxon>
        <taxon>Amycolatopsis</taxon>
    </lineage>
</organism>
<evidence type="ECO:0000313" key="7">
    <source>
        <dbReference type="EMBL" id="SEF21700.1"/>
    </source>
</evidence>
<feature type="transmembrane region" description="Helical" evidence="5">
    <location>
        <begin position="94"/>
        <end position="113"/>
    </location>
</feature>
<dbReference type="CDD" id="cd17353">
    <property type="entry name" value="MFS_OFA_like"/>
    <property type="match status" value="1"/>
</dbReference>
<evidence type="ECO:0000313" key="8">
    <source>
        <dbReference type="Proteomes" id="UP000198878"/>
    </source>
</evidence>
<feature type="transmembrane region" description="Helical" evidence="5">
    <location>
        <begin position="402"/>
        <end position="421"/>
    </location>
</feature>
<feature type="transmembrane region" description="Helical" evidence="5">
    <location>
        <begin position="337"/>
        <end position="362"/>
    </location>
</feature>
<comment type="subcellular location">
    <subcellularLocation>
        <location evidence="1">Cell membrane</location>
        <topology evidence="1">Multi-pass membrane protein</topology>
    </subcellularLocation>
</comment>
<dbReference type="GO" id="GO:0022857">
    <property type="term" value="F:transmembrane transporter activity"/>
    <property type="evidence" value="ECO:0007669"/>
    <property type="project" value="InterPro"/>
</dbReference>
<dbReference type="RefSeq" id="WP_086680905.1">
    <property type="nucleotide sequence ID" value="NZ_FNUJ01000001.1"/>
</dbReference>
<dbReference type="Gene3D" id="1.20.1250.20">
    <property type="entry name" value="MFS general substrate transporter like domains"/>
    <property type="match status" value="2"/>
</dbReference>
<feature type="transmembrane region" description="Helical" evidence="5">
    <location>
        <begin position="125"/>
        <end position="151"/>
    </location>
</feature>
<feature type="transmembrane region" description="Helical" evidence="5">
    <location>
        <begin position="186"/>
        <end position="206"/>
    </location>
</feature>
<keyword evidence="3 5" id="KW-1133">Transmembrane helix</keyword>
<evidence type="ECO:0000256" key="5">
    <source>
        <dbReference type="SAM" id="Phobius"/>
    </source>
</evidence>
<dbReference type="Pfam" id="PF07690">
    <property type="entry name" value="MFS_1"/>
    <property type="match status" value="1"/>
</dbReference>
<dbReference type="InterPro" id="IPR050327">
    <property type="entry name" value="Proton-linked_MCT"/>
</dbReference>
<feature type="transmembrane region" description="Helical" evidence="5">
    <location>
        <begin position="62"/>
        <end position="82"/>
    </location>
</feature>
<dbReference type="InterPro" id="IPR011701">
    <property type="entry name" value="MFS"/>
</dbReference>
<proteinExistence type="predicted"/>
<accession>A0A1H5Q6E2</accession>
<evidence type="ECO:0000256" key="1">
    <source>
        <dbReference type="ARBA" id="ARBA00004651"/>
    </source>
</evidence>
<dbReference type="EMBL" id="FNUJ01000001">
    <property type="protein sequence ID" value="SEF21700.1"/>
    <property type="molecule type" value="Genomic_DNA"/>
</dbReference>
<dbReference type="AlphaFoldDB" id="A0A1H5Q6E2"/>
<gene>
    <name evidence="7" type="ORF">SAMN05421837_1011014</name>
</gene>
<feature type="transmembrane region" description="Helical" evidence="5">
    <location>
        <begin position="250"/>
        <end position="275"/>
    </location>
</feature>
<evidence type="ECO:0000256" key="2">
    <source>
        <dbReference type="ARBA" id="ARBA00022692"/>
    </source>
</evidence>
<dbReference type="InterPro" id="IPR036259">
    <property type="entry name" value="MFS_trans_sf"/>
</dbReference>
<feature type="transmembrane region" description="Helical" evidence="5">
    <location>
        <begin position="31"/>
        <end position="50"/>
    </location>
</feature>
<dbReference type="PROSITE" id="PS50850">
    <property type="entry name" value="MFS"/>
    <property type="match status" value="1"/>
</dbReference>
<keyword evidence="2 5" id="KW-0812">Transmembrane</keyword>